<dbReference type="Gene3D" id="2.60.40.1120">
    <property type="entry name" value="Carboxypeptidase-like, regulatory domain"/>
    <property type="match status" value="1"/>
</dbReference>
<dbReference type="CDD" id="cd07185">
    <property type="entry name" value="OmpA_C-like"/>
    <property type="match status" value="1"/>
</dbReference>
<keyword evidence="7" id="KW-1185">Reference proteome</keyword>
<dbReference type="RefSeq" id="WP_179240847.1">
    <property type="nucleotide sequence ID" value="NZ_CP058595.1"/>
</dbReference>
<reference evidence="6 7" key="1">
    <citation type="journal article" date="2006" name="Int. J. Syst. Evol. Microbiol.">
        <title>Costertonia aggregata gen. nov., sp. nov., a mesophilic marine bacterium of the family Flavobacteriaceae, isolated from a mature biofilm.</title>
        <authorList>
            <person name="Kwon K.K."/>
            <person name="Lee Y.K."/>
            <person name="Lee H.K."/>
        </authorList>
    </citation>
    <scope>NUCLEOTIDE SEQUENCE [LARGE SCALE GENOMIC DNA]</scope>
    <source>
        <strain evidence="6 7">KCCM 42265</strain>
    </source>
</reference>
<dbReference type="InterPro" id="IPR036737">
    <property type="entry name" value="OmpA-like_sf"/>
</dbReference>
<dbReference type="Gene3D" id="3.30.1330.60">
    <property type="entry name" value="OmpA-like domain"/>
    <property type="match status" value="1"/>
</dbReference>
<accession>A0A7H9AMB5</accession>
<organism evidence="6 7">
    <name type="scientific">Costertonia aggregata</name>
    <dbReference type="NCBI Taxonomy" id="343403"/>
    <lineage>
        <taxon>Bacteria</taxon>
        <taxon>Pseudomonadati</taxon>
        <taxon>Bacteroidota</taxon>
        <taxon>Flavobacteriia</taxon>
        <taxon>Flavobacteriales</taxon>
        <taxon>Flavobacteriaceae</taxon>
        <taxon>Costertonia</taxon>
    </lineage>
</organism>
<dbReference type="InterPro" id="IPR011990">
    <property type="entry name" value="TPR-like_helical_dom_sf"/>
</dbReference>
<proteinExistence type="predicted"/>
<feature type="domain" description="OmpA-like" evidence="5">
    <location>
        <begin position="521"/>
        <end position="644"/>
    </location>
</feature>
<dbReference type="KEGG" id="cagg:HYG79_03860"/>
<keyword evidence="3" id="KW-0998">Cell outer membrane</keyword>
<evidence type="ECO:0000256" key="4">
    <source>
        <dbReference type="PROSITE-ProRule" id="PRU00473"/>
    </source>
</evidence>
<dbReference type="InterPro" id="IPR006664">
    <property type="entry name" value="OMP_bac"/>
</dbReference>
<dbReference type="Pfam" id="PF00691">
    <property type="entry name" value="OmpA"/>
    <property type="match status" value="1"/>
</dbReference>
<dbReference type="PROSITE" id="PS51123">
    <property type="entry name" value="OMPA_2"/>
    <property type="match status" value="1"/>
</dbReference>
<evidence type="ECO:0000256" key="2">
    <source>
        <dbReference type="ARBA" id="ARBA00023136"/>
    </source>
</evidence>
<dbReference type="SUPFAM" id="SSF48452">
    <property type="entry name" value="TPR-like"/>
    <property type="match status" value="1"/>
</dbReference>
<evidence type="ECO:0000313" key="7">
    <source>
        <dbReference type="Proteomes" id="UP000509302"/>
    </source>
</evidence>
<dbReference type="SUPFAM" id="SSF103088">
    <property type="entry name" value="OmpA-like"/>
    <property type="match status" value="1"/>
</dbReference>
<evidence type="ECO:0000256" key="1">
    <source>
        <dbReference type="ARBA" id="ARBA00004442"/>
    </source>
</evidence>
<dbReference type="GO" id="GO:0009279">
    <property type="term" value="C:cell outer membrane"/>
    <property type="evidence" value="ECO:0007669"/>
    <property type="project" value="UniProtKB-SubCell"/>
</dbReference>
<dbReference type="Proteomes" id="UP000509302">
    <property type="component" value="Chromosome"/>
</dbReference>
<name>A0A7H9AMB5_9FLAO</name>
<dbReference type="InterPro" id="IPR006665">
    <property type="entry name" value="OmpA-like"/>
</dbReference>
<comment type="subcellular location">
    <subcellularLocation>
        <location evidence="1">Cell outer membrane</location>
    </subcellularLocation>
</comment>
<evidence type="ECO:0000256" key="3">
    <source>
        <dbReference type="ARBA" id="ARBA00023237"/>
    </source>
</evidence>
<gene>
    <name evidence="6" type="ORF">HYG79_03860</name>
</gene>
<dbReference type="PANTHER" id="PTHR30329">
    <property type="entry name" value="STATOR ELEMENT OF FLAGELLAR MOTOR COMPLEX"/>
    <property type="match status" value="1"/>
</dbReference>
<dbReference type="PRINTS" id="PR01021">
    <property type="entry name" value="OMPADOMAIN"/>
</dbReference>
<evidence type="ECO:0000259" key="5">
    <source>
        <dbReference type="PROSITE" id="PS51123"/>
    </source>
</evidence>
<dbReference type="AlphaFoldDB" id="A0A7H9AMB5"/>
<protein>
    <submittedName>
        <fullName evidence="6">OmpA family protein</fullName>
    </submittedName>
</protein>
<dbReference type="PANTHER" id="PTHR30329:SF21">
    <property type="entry name" value="LIPOPROTEIN YIAD-RELATED"/>
    <property type="match status" value="1"/>
</dbReference>
<keyword evidence="2 4" id="KW-0472">Membrane</keyword>
<dbReference type="EMBL" id="CP058595">
    <property type="protein sequence ID" value="QLG44513.1"/>
    <property type="molecule type" value="Genomic_DNA"/>
</dbReference>
<dbReference type="InterPro" id="IPR050330">
    <property type="entry name" value="Bact_OuterMem_StrucFunc"/>
</dbReference>
<sequence>MVQKIVFIIFLFACLGSFSQEKKSKADALYFGYNYYQAIQEYQKEQKEKSLSGQQKLNLADSYFKVGKYENASKAFLEVLKNDSIMSSHDFNKMLQSLSKIGEKEKVKAFLQTKKNQLAGELIENAEFNYELLRSKDMNAMDFNIFNLVANSRQSDFSPTFYNDDLLFTSARPVSTKKIYGPTGDSYLDLYTSKITADGNISEVTKRLQGIPKSSYHKATPYYSQSLQKLFYIVSNEEDDKLLFDENGKNALAIGLATVSDGPDKSFNYLLRDLSTSFYYPFFDAKSQRLYFAANFEDSYGGTDIYYVNTNYGRIMSAPVNLGPRINTPGNEIAPYIFENSLYFSSDIFYGMGGMDVYKTNIQQDGTFSIPVNLGDGINSVDDDFGFIIRNEGDGLLGYFSSNRKGGIGNDDIYGFKIDEKPGLKTIAIKGSVTKSVGDKAIEKASIKVSDVDGNLLKEVYSDGDGAYQLEIPWKDTIKIKVAKEKHSVYEKEYNAQELEVVQSKPLDITLTHMADIVEEKEDQWAIKLNKFYFDKGKSNITPVIAEELAKVVDALKKFPEFQLRIESHTDSRGGGSTNFRLSQNRSDAIKKHLLENGVPASNILYSVGYGETKILNNCKNGVYCINLLHQKNERSLIVVLNYNLLK</sequence>
<evidence type="ECO:0000313" key="6">
    <source>
        <dbReference type="EMBL" id="QLG44513.1"/>
    </source>
</evidence>